<sequence length="31" mass="3270">MSVQGGCHVDMCLLGAQLELKDTNGAQESSF</sequence>
<dbReference type="Proteomes" id="UP000019149">
    <property type="component" value="Unassembled WGS sequence"/>
</dbReference>
<dbReference type="GeneID" id="36343683"/>
<gene>
    <name evidence="1" type="ORF">EGR_07968</name>
</gene>
<organism evidence="1 2">
    <name type="scientific">Echinococcus granulosus</name>
    <name type="common">Hydatid tapeworm</name>
    <dbReference type="NCBI Taxonomy" id="6210"/>
    <lineage>
        <taxon>Eukaryota</taxon>
        <taxon>Metazoa</taxon>
        <taxon>Spiralia</taxon>
        <taxon>Lophotrochozoa</taxon>
        <taxon>Platyhelminthes</taxon>
        <taxon>Cestoda</taxon>
        <taxon>Eucestoda</taxon>
        <taxon>Cyclophyllidea</taxon>
        <taxon>Taeniidae</taxon>
        <taxon>Echinococcus</taxon>
        <taxon>Echinococcus granulosus group</taxon>
    </lineage>
</organism>
<comment type="caution">
    <text evidence="1">The sequence shown here is derived from an EMBL/GenBank/DDBJ whole genome shotgun (WGS) entry which is preliminary data.</text>
</comment>
<proteinExistence type="predicted"/>
<dbReference type="CTD" id="36343683"/>
<keyword evidence="2" id="KW-1185">Reference proteome</keyword>
<evidence type="ECO:0000313" key="2">
    <source>
        <dbReference type="Proteomes" id="UP000019149"/>
    </source>
</evidence>
<dbReference type="KEGG" id="egl:EGR_07968"/>
<evidence type="ECO:0000313" key="1">
    <source>
        <dbReference type="EMBL" id="EUB57151.1"/>
    </source>
</evidence>
<accession>W6U9G0</accession>
<protein>
    <submittedName>
        <fullName evidence="1">Uncharacterized protein</fullName>
    </submittedName>
</protein>
<dbReference type="RefSeq" id="XP_024348347.1">
    <property type="nucleotide sequence ID" value="XM_024497217.1"/>
</dbReference>
<dbReference type="EMBL" id="APAU02000092">
    <property type="protein sequence ID" value="EUB57151.1"/>
    <property type="molecule type" value="Genomic_DNA"/>
</dbReference>
<dbReference type="AlphaFoldDB" id="W6U9G0"/>
<reference evidence="1 2" key="1">
    <citation type="journal article" date="2013" name="Nat. Genet.">
        <title>The genome of the hydatid tapeworm Echinococcus granulosus.</title>
        <authorList>
            <person name="Zheng H."/>
            <person name="Zhang W."/>
            <person name="Zhang L."/>
            <person name="Zhang Z."/>
            <person name="Li J."/>
            <person name="Lu G."/>
            <person name="Zhu Y."/>
            <person name="Wang Y."/>
            <person name="Huang Y."/>
            <person name="Liu J."/>
            <person name="Kang H."/>
            <person name="Chen J."/>
            <person name="Wang L."/>
            <person name="Chen A."/>
            <person name="Yu S."/>
            <person name="Gao Z."/>
            <person name="Jin L."/>
            <person name="Gu W."/>
            <person name="Wang Z."/>
            <person name="Zhao L."/>
            <person name="Shi B."/>
            <person name="Wen H."/>
            <person name="Lin R."/>
            <person name="Jones M.K."/>
            <person name="Brejova B."/>
            <person name="Vinar T."/>
            <person name="Zhao G."/>
            <person name="McManus D.P."/>
            <person name="Chen Z."/>
            <person name="Zhou Y."/>
            <person name="Wang S."/>
        </authorList>
    </citation>
    <scope>NUCLEOTIDE SEQUENCE [LARGE SCALE GENOMIC DNA]</scope>
</reference>
<name>W6U9G0_ECHGR</name>